<dbReference type="EMBL" id="RZNY01000011">
    <property type="protein sequence ID" value="RUT45578.1"/>
    <property type="molecule type" value="Genomic_DNA"/>
</dbReference>
<dbReference type="RefSeq" id="WP_127192853.1">
    <property type="nucleotide sequence ID" value="NZ_JAUSSS010000003.1"/>
</dbReference>
<feature type="domain" description="HTH tetR-type" evidence="5">
    <location>
        <begin position="9"/>
        <end position="69"/>
    </location>
</feature>
<protein>
    <submittedName>
        <fullName evidence="6">TetR/AcrR family transcriptional regulator</fullName>
    </submittedName>
</protein>
<dbReference type="PROSITE" id="PS01081">
    <property type="entry name" value="HTH_TETR_1"/>
    <property type="match status" value="1"/>
</dbReference>
<evidence type="ECO:0000256" key="3">
    <source>
        <dbReference type="ARBA" id="ARBA00023163"/>
    </source>
</evidence>
<dbReference type="GO" id="GO:0003700">
    <property type="term" value="F:DNA-binding transcription factor activity"/>
    <property type="evidence" value="ECO:0007669"/>
    <property type="project" value="InterPro"/>
</dbReference>
<keyword evidence="2 4" id="KW-0238">DNA-binding</keyword>
<name>A0A3S1K7B8_9BACL</name>
<dbReference type="PRINTS" id="PR00455">
    <property type="entry name" value="HTHTETR"/>
</dbReference>
<evidence type="ECO:0000256" key="1">
    <source>
        <dbReference type="ARBA" id="ARBA00023015"/>
    </source>
</evidence>
<dbReference type="PANTHER" id="PTHR47506:SF6">
    <property type="entry name" value="HTH-TYPE TRANSCRIPTIONAL REPRESSOR NEMR"/>
    <property type="match status" value="1"/>
</dbReference>
<dbReference type="Gene3D" id="1.10.10.60">
    <property type="entry name" value="Homeodomain-like"/>
    <property type="match status" value="1"/>
</dbReference>
<evidence type="ECO:0000256" key="2">
    <source>
        <dbReference type="ARBA" id="ARBA00023125"/>
    </source>
</evidence>
<dbReference type="SUPFAM" id="SSF48498">
    <property type="entry name" value="Tetracyclin repressor-like, C-terminal domain"/>
    <property type="match status" value="1"/>
</dbReference>
<dbReference type="GO" id="GO:0045892">
    <property type="term" value="P:negative regulation of DNA-templated transcription"/>
    <property type="evidence" value="ECO:0007669"/>
    <property type="project" value="InterPro"/>
</dbReference>
<dbReference type="PROSITE" id="PS50977">
    <property type="entry name" value="HTH_TETR_2"/>
    <property type="match status" value="1"/>
</dbReference>
<comment type="caution">
    <text evidence="6">The sequence shown here is derived from an EMBL/GenBank/DDBJ whole genome shotgun (WGS) entry which is preliminary data.</text>
</comment>
<accession>A0A3S1K7B8</accession>
<evidence type="ECO:0000313" key="6">
    <source>
        <dbReference type="EMBL" id="RUT45578.1"/>
    </source>
</evidence>
<keyword evidence="1" id="KW-0805">Transcription regulation</keyword>
<dbReference type="Proteomes" id="UP000279446">
    <property type="component" value="Unassembled WGS sequence"/>
</dbReference>
<dbReference type="InterPro" id="IPR013571">
    <property type="entry name" value="Tscrpt_reg_QacR_C"/>
</dbReference>
<dbReference type="Pfam" id="PF00440">
    <property type="entry name" value="TetR_N"/>
    <property type="match status" value="1"/>
</dbReference>
<dbReference type="InterPro" id="IPR001647">
    <property type="entry name" value="HTH_TetR"/>
</dbReference>
<keyword evidence="3" id="KW-0804">Transcription</keyword>
<sequence>MNKRQLQSSQTKKRVADSARALFVQKGYAATSIEDIVNATGSSKGNIYYHFKSKEGLFLYLIDEWERDWNEKWKEKEPHFKTVKDKLYGFAEHMVVEDLNHPLTKAANEFFNKEEKEHDIEERIHTLMASHIEFNKNLIQQGIDSGELSNHKDTHGLALIFEGLFIGLSQVSSQSSMPAALELYKQAIEVFLYGISASMQNGAKL</sequence>
<proteinExistence type="predicted"/>
<organism evidence="6 7">
    <name type="scientific">Paenibacillus anaericanus</name>
    <dbReference type="NCBI Taxonomy" id="170367"/>
    <lineage>
        <taxon>Bacteria</taxon>
        <taxon>Bacillati</taxon>
        <taxon>Bacillota</taxon>
        <taxon>Bacilli</taxon>
        <taxon>Bacillales</taxon>
        <taxon>Paenibacillaceae</taxon>
        <taxon>Paenibacillus</taxon>
    </lineage>
</organism>
<dbReference type="PANTHER" id="PTHR47506">
    <property type="entry name" value="TRANSCRIPTIONAL REGULATORY PROTEIN"/>
    <property type="match status" value="1"/>
</dbReference>
<evidence type="ECO:0000313" key="7">
    <source>
        <dbReference type="Proteomes" id="UP000279446"/>
    </source>
</evidence>
<dbReference type="AlphaFoldDB" id="A0A3S1K7B8"/>
<dbReference type="InterPro" id="IPR036271">
    <property type="entry name" value="Tet_transcr_reg_TetR-rel_C_sf"/>
</dbReference>
<evidence type="ECO:0000259" key="5">
    <source>
        <dbReference type="PROSITE" id="PS50977"/>
    </source>
</evidence>
<dbReference type="InterPro" id="IPR009057">
    <property type="entry name" value="Homeodomain-like_sf"/>
</dbReference>
<dbReference type="Gene3D" id="1.10.357.10">
    <property type="entry name" value="Tetracycline Repressor, domain 2"/>
    <property type="match status" value="1"/>
</dbReference>
<evidence type="ECO:0000256" key="4">
    <source>
        <dbReference type="PROSITE-ProRule" id="PRU00335"/>
    </source>
</evidence>
<reference evidence="6 7" key="1">
    <citation type="submission" date="2018-12" db="EMBL/GenBank/DDBJ databases">
        <authorList>
            <person name="Sun L."/>
            <person name="Chen Z."/>
        </authorList>
    </citation>
    <scope>NUCLEOTIDE SEQUENCE [LARGE SCALE GENOMIC DNA]</scope>
    <source>
        <strain evidence="6 7">DSM 15890</strain>
    </source>
</reference>
<gene>
    <name evidence="6" type="ORF">EJP82_14905</name>
</gene>
<dbReference type="SUPFAM" id="SSF46689">
    <property type="entry name" value="Homeodomain-like"/>
    <property type="match status" value="1"/>
</dbReference>
<dbReference type="Pfam" id="PF08360">
    <property type="entry name" value="TetR_C_5"/>
    <property type="match status" value="1"/>
</dbReference>
<keyword evidence="7" id="KW-1185">Reference proteome</keyword>
<dbReference type="GO" id="GO:0003677">
    <property type="term" value="F:DNA binding"/>
    <property type="evidence" value="ECO:0007669"/>
    <property type="project" value="UniProtKB-UniRule"/>
</dbReference>
<dbReference type="OrthoDB" id="9785164at2"/>
<dbReference type="InterPro" id="IPR023772">
    <property type="entry name" value="DNA-bd_HTH_TetR-type_CS"/>
</dbReference>
<feature type="DNA-binding region" description="H-T-H motif" evidence="4">
    <location>
        <begin position="32"/>
        <end position="51"/>
    </location>
</feature>